<sequence>MTHGFFISMGGFVTRQDHHPITSPSQLTKEILREIRAAKVQDIEDKSKGDAVSKGLALLQTSWFLFQILTRRIQHLPITALEIATVGFAILNLLVYGLWW</sequence>
<dbReference type="AlphaFoldDB" id="A0A8H5B591"/>
<dbReference type="OrthoDB" id="3029001at2759"/>
<evidence type="ECO:0000256" key="1">
    <source>
        <dbReference type="SAM" id="Phobius"/>
    </source>
</evidence>
<comment type="caution">
    <text evidence="2">The sequence shown here is derived from an EMBL/GenBank/DDBJ whole genome shotgun (WGS) entry which is preliminary data.</text>
</comment>
<organism evidence="2 3">
    <name type="scientific">Tetrapyrgos nigripes</name>
    <dbReference type="NCBI Taxonomy" id="182062"/>
    <lineage>
        <taxon>Eukaryota</taxon>
        <taxon>Fungi</taxon>
        <taxon>Dikarya</taxon>
        <taxon>Basidiomycota</taxon>
        <taxon>Agaricomycotina</taxon>
        <taxon>Agaricomycetes</taxon>
        <taxon>Agaricomycetidae</taxon>
        <taxon>Agaricales</taxon>
        <taxon>Marasmiineae</taxon>
        <taxon>Marasmiaceae</taxon>
        <taxon>Tetrapyrgos</taxon>
    </lineage>
</organism>
<dbReference type="Proteomes" id="UP000559256">
    <property type="component" value="Unassembled WGS sequence"/>
</dbReference>
<protein>
    <submittedName>
        <fullName evidence="2">Uncharacterized protein</fullName>
    </submittedName>
</protein>
<gene>
    <name evidence="2" type="ORF">D9758_018366</name>
</gene>
<dbReference type="EMBL" id="JAACJM010000492">
    <property type="protein sequence ID" value="KAF5315982.1"/>
    <property type="molecule type" value="Genomic_DNA"/>
</dbReference>
<keyword evidence="1" id="KW-0472">Membrane</keyword>
<accession>A0A8H5B591</accession>
<keyword evidence="3" id="KW-1185">Reference proteome</keyword>
<dbReference type="PANTHER" id="PTHR35043">
    <property type="entry name" value="TRANSCRIPTION FACTOR DOMAIN-CONTAINING PROTEIN"/>
    <property type="match status" value="1"/>
</dbReference>
<feature type="transmembrane region" description="Helical" evidence="1">
    <location>
        <begin position="78"/>
        <end position="99"/>
    </location>
</feature>
<name>A0A8H5B591_9AGAR</name>
<keyword evidence="1" id="KW-0812">Transmembrane</keyword>
<evidence type="ECO:0000313" key="2">
    <source>
        <dbReference type="EMBL" id="KAF5315982.1"/>
    </source>
</evidence>
<keyword evidence="1" id="KW-1133">Transmembrane helix</keyword>
<proteinExistence type="predicted"/>
<dbReference type="PANTHER" id="PTHR35043:SF7">
    <property type="entry name" value="TRANSCRIPTION FACTOR DOMAIN-CONTAINING PROTEIN"/>
    <property type="match status" value="1"/>
</dbReference>
<evidence type="ECO:0000313" key="3">
    <source>
        <dbReference type="Proteomes" id="UP000559256"/>
    </source>
</evidence>
<reference evidence="2 3" key="1">
    <citation type="journal article" date="2020" name="ISME J.">
        <title>Uncovering the hidden diversity of litter-decomposition mechanisms in mushroom-forming fungi.</title>
        <authorList>
            <person name="Floudas D."/>
            <person name="Bentzer J."/>
            <person name="Ahren D."/>
            <person name="Johansson T."/>
            <person name="Persson P."/>
            <person name="Tunlid A."/>
        </authorList>
    </citation>
    <scope>NUCLEOTIDE SEQUENCE [LARGE SCALE GENOMIC DNA]</scope>
    <source>
        <strain evidence="2 3">CBS 291.85</strain>
    </source>
</reference>